<feature type="compositionally biased region" description="Acidic residues" evidence="1">
    <location>
        <begin position="84"/>
        <end position="103"/>
    </location>
</feature>
<dbReference type="Proteomes" id="UP000037510">
    <property type="component" value="Unassembled WGS sequence"/>
</dbReference>
<feature type="region of interest" description="Disordered" evidence="1">
    <location>
        <begin position="76"/>
        <end position="147"/>
    </location>
</feature>
<gene>
    <name evidence="2" type="ORF">OBRU01_20680</name>
</gene>
<keyword evidence="3" id="KW-1185">Reference proteome</keyword>
<evidence type="ECO:0000256" key="1">
    <source>
        <dbReference type="SAM" id="MobiDB-lite"/>
    </source>
</evidence>
<proteinExistence type="predicted"/>
<feature type="region of interest" description="Disordered" evidence="1">
    <location>
        <begin position="163"/>
        <end position="201"/>
    </location>
</feature>
<feature type="non-terminal residue" evidence="2">
    <location>
        <position position="201"/>
    </location>
</feature>
<feature type="compositionally biased region" description="Low complexity" evidence="1">
    <location>
        <begin position="121"/>
        <end position="141"/>
    </location>
</feature>
<dbReference type="AlphaFoldDB" id="A0A0L7KUA1"/>
<sequence>HWPLARLHIMARPESEEYIDTLSSGDGNNMGLQTQKEVNNNEIDELSKELSEMGCVVDAMKRPPNICVESCVYESDSENAHDDDPNEDAYSDEFEEEDEESIATEEKSSKTDSRESRPNTSAVKLSKSRSSVSSNKPPSFSGRSGMSTDYGHNHILLTKILSARNTRKSSIPSKEPLPRRPLPSAAVLRKNHQRQIDHDNL</sequence>
<reference evidence="2 3" key="1">
    <citation type="journal article" date="2015" name="Genome Biol. Evol.">
        <title>The genome of winter moth (Operophtera brumata) provides a genomic perspective on sexual dimorphism and phenology.</title>
        <authorList>
            <person name="Derks M.F."/>
            <person name="Smit S."/>
            <person name="Salis L."/>
            <person name="Schijlen E."/>
            <person name="Bossers A."/>
            <person name="Mateman C."/>
            <person name="Pijl A.S."/>
            <person name="de Ridder D."/>
            <person name="Groenen M.A."/>
            <person name="Visser M.E."/>
            <person name="Megens H.J."/>
        </authorList>
    </citation>
    <scope>NUCLEOTIDE SEQUENCE [LARGE SCALE GENOMIC DNA]</scope>
    <source>
        <strain evidence="2">WM2013NL</strain>
        <tissue evidence="2">Head and thorax</tissue>
    </source>
</reference>
<comment type="caution">
    <text evidence="2">The sequence shown here is derived from an EMBL/GenBank/DDBJ whole genome shotgun (WGS) entry which is preliminary data.</text>
</comment>
<dbReference type="EMBL" id="JTDY01005597">
    <property type="protein sequence ID" value="KOB66847.1"/>
    <property type="molecule type" value="Genomic_DNA"/>
</dbReference>
<feature type="compositionally biased region" description="Basic and acidic residues" evidence="1">
    <location>
        <begin position="104"/>
        <end position="117"/>
    </location>
</feature>
<feature type="non-terminal residue" evidence="2">
    <location>
        <position position="1"/>
    </location>
</feature>
<organism evidence="2 3">
    <name type="scientific">Operophtera brumata</name>
    <name type="common">Winter moth</name>
    <name type="synonym">Phalaena brumata</name>
    <dbReference type="NCBI Taxonomy" id="104452"/>
    <lineage>
        <taxon>Eukaryota</taxon>
        <taxon>Metazoa</taxon>
        <taxon>Ecdysozoa</taxon>
        <taxon>Arthropoda</taxon>
        <taxon>Hexapoda</taxon>
        <taxon>Insecta</taxon>
        <taxon>Pterygota</taxon>
        <taxon>Neoptera</taxon>
        <taxon>Endopterygota</taxon>
        <taxon>Lepidoptera</taxon>
        <taxon>Glossata</taxon>
        <taxon>Ditrysia</taxon>
        <taxon>Geometroidea</taxon>
        <taxon>Geometridae</taxon>
        <taxon>Larentiinae</taxon>
        <taxon>Operophtera</taxon>
    </lineage>
</organism>
<protein>
    <submittedName>
        <fullName evidence="2">Putative glutamic acid-rich protein</fullName>
    </submittedName>
</protein>
<evidence type="ECO:0000313" key="2">
    <source>
        <dbReference type="EMBL" id="KOB66847.1"/>
    </source>
</evidence>
<evidence type="ECO:0000313" key="3">
    <source>
        <dbReference type="Proteomes" id="UP000037510"/>
    </source>
</evidence>
<name>A0A0L7KUA1_OPEBR</name>
<accession>A0A0L7KUA1</accession>